<reference evidence="1 2" key="1">
    <citation type="journal article" date="2022" name="Genome Biol. Evol.">
        <title>The Spruce Budworm Genome: Reconstructing the Evolutionary History of Antifreeze Proteins.</title>
        <authorList>
            <person name="Beliveau C."/>
            <person name="Gagne P."/>
            <person name="Picq S."/>
            <person name="Vernygora O."/>
            <person name="Keeling C.I."/>
            <person name="Pinkney K."/>
            <person name="Doucet D."/>
            <person name="Wen F."/>
            <person name="Johnston J.S."/>
            <person name="Maaroufi H."/>
            <person name="Boyle B."/>
            <person name="Laroche J."/>
            <person name="Dewar K."/>
            <person name="Juretic N."/>
            <person name="Blackburn G."/>
            <person name="Nisole A."/>
            <person name="Brunet B."/>
            <person name="Brandao M."/>
            <person name="Lumley L."/>
            <person name="Duan J."/>
            <person name="Quan G."/>
            <person name="Lucarotti C.J."/>
            <person name="Roe A.D."/>
            <person name="Sperling F.A.H."/>
            <person name="Levesque R.C."/>
            <person name="Cusson M."/>
        </authorList>
    </citation>
    <scope>NUCLEOTIDE SEQUENCE [LARGE SCALE GENOMIC DNA]</scope>
    <source>
        <strain evidence="1">Glfc:IPQL:Cfum</strain>
    </source>
</reference>
<protein>
    <submittedName>
        <fullName evidence="1">Uncharacterized protein</fullName>
    </submittedName>
</protein>
<evidence type="ECO:0000313" key="1">
    <source>
        <dbReference type="EMBL" id="KAI8421046.1"/>
    </source>
</evidence>
<accession>A0ACC0JA85</accession>
<sequence>MVQNPENANGNFVYHLPFENLKYLETLILSNFALTPGSLYSMLQCTRLVSINMEKMKNIPADFLESLLRTKQNTLRALHIYEEGLDVDFYRRAGVGELEGSEDAGVEHPNFAYHSVSQDDLGAPPGEICRRPPRLPHIVCCASNTGCKSDSNVLCARCTFSLPQPVAAWGACGPQQQHGAVQQPVHQLEAGGAPAVHRAQPTLVTRSRLCETPYITFYRSDTLLSEGDFRPAFCLCVVFVVYVHACTRAGNFMVTVTFDSPAALSCSTTSLISNSLSGSGIFLLAASVFSSPGSSRVRATWNSRVLGLAMSTALSEDRGAPSFVDMSSREHWKPGVRALPPQLLRELTERRLRTRRRHAPRTTFDVVVPAIAMSSYRSQAWMTSWRVGGTRTRSAPSPASSDVTRHMRDSSAATLSPLSLRTSIQVKQFSLVEVDPFLAVLQLRIQLVGAVGRKHLALLDRILLAAVLGGRLDEDILGVKRDLGMVAVDDGRHGEDHPVFVLDDRVHRAVPDYAQDSLVKLIPLRTAATAYGRTCAVLGVRCSDQQSSYFFKRYWGGSFLESSITEHVVYPFIVMPVDADLNCTDVVSPGCELKGLRTWKDICLVRNSLFQHQLVMPWIYEAAAGACARRGGQRPGPGLIRGRSTILRRRGFVCDRRRHGHSSLP</sequence>
<dbReference type="Proteomes" id="UP001064048">
    <property type="component" value="Chromosome 13"/>
</dbReference>
<dbReference type="EMBL" id="CM046113">
    <property type="protein sequence ID" value="KAI8421046.1"/>
    <property type="molecule type" value="Genomic_DNA"/>
</dbReference>
<evidence type="ECO:0000313" key="2">
    <source>
        <dbReference type="Proteomes" id="UP001064048"/>
    </source>
</evidence>
<name>A0ACC0JA85_CHOFU</name>
<comment type="caution">
    <text evidence="1">The sequence shown here is derived from an EMBL/GenBank/DDBJ whole genome shotgun (WGS) entry which is preliminary data.</text>
</comment>
<proteinExistence type="predicted"/>
<organism evidence="1 2">
    <name type="scientific">Choristoneura fumiferana</name>
    <name type="common">Spruce budworm moth</name>
    <name type="synonym">Archips fumiferana</name>
    <dbReference type="NCBI Taxonomy" id="7141"/>
    <lineage>
        <taxon>Eukaryota</taxon>
        <taxon>Metazoa</taxon>
        <taxon>Ecdysozoa</taxon>
        <taxon>Arthropoda</taxon>
        <taxon>Hexapoda</taxon>
        <taxon>Insecta</taxon>
        <taxon>Pterygota</taxon>
        <taxon>Neoptera</taxon>
        <taxon>Endopterygota</taxon>
        <taxon>Lepidoptera</taxon>
        <taxon>Glossata</taxon>
        <taxon>Ditrysia</taxon>
        <taxon>Tortricoidea</taxon>
        <taxon>Tortricidae</taxon>
        <taxon>Tortricinae</taxon>
        <taxon>Choristoneura</taxon>
    </lineage>
</organism>
<gene>
    <name evidence="1" type="ORF">MSG28_008175</name>
</gene>
<keyword evidence="2" id="KW-1185">Reference proteome</keyword>